<keyword evidence="1" id="KW-0472">Membrane</keyword>
<name>A0A2N5E2Q4_9GAMM</name>
<keyword evidence="1" id="KW-0812">Transmembrane</keyword>
<organism evidence="2 3">
    <name type="scientific">Chimaeribacter coloradensis</name>
    <dbReference type="NCBI Taxonomy" id="2060068"/>
    <lineage>
        <taxon>Bacteria</taxon>
        <taxon>Pseudomonadati</taxon>
        <taxon>Pseudomonadota</taxon>
        <taxon>Gammaproteobacteria</taxon>
        <taxon>Enterobacterales</taxon>
        <taxon>Yersiniaceae</taxon>
        <taxon>Chimaeribacter</taxon>
    </lineage>
</organism>
<evidence type="ECO:0000256" key="1">
    <source>
        <dbReference type="SAM" id="Phobius"/>
    </source>
</evidence>
<dbReference type="EMBL" id="PJZH01000010">
    <property type="protein sequence ID" value="PLR34866.1"/>
    <property type="molecule type" value="Genomic_DNA"/>
</dbReference>
<comment type="caution">
    <text evidence="2">The sequence shown here is derived from an EMBL/GenBank/DDBJ whole genome shotgun (WGS) entry which is preliminary data.</text>
</comment>
<evidence type="ECO:0000313" key="3">
    <source>
        <dbReference type="Proteomes" id="UP000234503"/>
    </source>
</evidence>
<keyword evidence="3" id="KW-1185">Reference proteome</keyword>
<gene>
    <name evidence="2" type="ORF">CYR32_11855</name>
</gene>
<proteinExistence type="predicted"/>
<keyword evidence="1" id="KW-1133">Transmembrane helix</keyword>
<protein>
    <submittedName>
        <fullName evidence="2">Uncharacterized protein</fullName>
    </submittedName>
</protein>
<reference evidence="2 3" key="1">
    <citation type="submission" date="2017-12" db="EMBL/GenBank/DDBJ databases">
        <title>Characterization of six clinical isolates of Enterochimera gen. nov., a novel genus of the Yersiniaciae family and the three species Enterochimera arupensis sp. nov., Enterochimera coloradensis sp. nov, and Enterochimera californica sp. nov.</title>
        <authorList>
            <person name="Rossi A."/>
            <person name="Fisher M."/>
        </authorList>
    </citation>
    <scope>NUCLEOTIDE SEQUENCE [LARGE SCALE GENOMIC DNA]</scope>
    <source>
        <strain evidence="3">2016-Iso4</strain>
    </source>
</reference>
<dbReference type="OrthoDB" id="6434310at2"/>
<feature type="transmembrane region" description="Helical" evidence="1">
    <location>
        <begin position="12"/>
        <end position="31"/>
    </location>
</feature>
<dbReference type="AlphaFoldDB" id="A0A2N5E2Q4"/>
<evidence type="ECO:0000313" key="2">
    <source>
        <dbReference type="EMBL" id="PLR34866.1"/>
    </source>
</evidence>
<accession>A0A2N5E2Q4</accession>
<feature type="transmembrane region" description="Helical" evidence="1">
    <location>
        <begin position="123"/>
        <end position="142"/>
    </location>
</feature>
<dbReference type="Proteomes" id="UP000234503">
    <property type="component" value="Unassembled WGS sequence"/>
</dbReference>
<sequence length="143" mass="15577">MQNNALIKRLHMALTGILLVLVAGYALYQFVFNGAPDDALYAQQRITESTFLYVTKYQGGGATVSEVYRYYLDSDLPGDPMTHLKERAPFLVTDVGNAKVSGYGDHINVVLTGRVYAFTNSSLFYAGGAAVMPVITLTAQGVR</sequence>